<dbReference type="SUPFAM" id="SSF52540">
    <property type="entry name" value="P-loop containing nucleoside triphosphate hydrolases"/>
    <property type="match status" value="1"/>
</dbReference>
<evidence type="ECO:0000256" key="1">
    <source>
        <dbReference type="ARBA" id="ARBA00022741"/>
    </source>
</evidence>
<dbReference type="GO" id="GO:0016887">
    <property type="term" value="F:ATP hydrolysis activity"/>
    <property type="evidence" value="ECO:0007669"/>
    <property type="project" value="InterPro"/>
</dbReference>
<dbReference type="Gene3D" id="3.40.50.300">
    <property type="entry name" value="P-loop containing nucleotide triphosphate hydrolases"/>
    <property type="match status" value="1"/>
</dbReference>
<reference evidence="4" key="1">
    <citation type="submission" date="2016-11" db="EMBL/GenBank/DDBJ databases">
        <title>Comparative genomic and phenotypic analysis of Granulibacter bethesdensis clinical isolates from patients with chronic granulomatous disease.</title>
        <authorList>
            <person name="Zarember K.A."/>
            <person name="Porcella S.F."/>
            <person name="Chu J."/>
            <person name="Ding L."/>
            <person name="Dahlstrom E."/>
            <person name="Barbian K."/>
            <person name="Martens C."/>
            <person name="Sykora L."/>
            <person name="Kramer S."/>
            <person name="Pettinato A.M."/>
            <person name="Hong H."/>
            <person name="Wald G."/>
            <person name="Berg L.J."/>
            <person name="Rogge L.S."/>
            <person name="Greenberg D.E."/>
            <person name="Falcone E.L."/>
            <person name="Neves J.F."/>
            <person name="Simoes M.J."/>
            <person name="Casal M."/>
            <person name="Rodriguez-Lopez F.C."/>
            <person name="Zelazny A."/>
            <person name="Gallin J.I."/>
            <person name="Holland S.M."/>
        </authorList>
    </citation>
    <scope>NUCLEOTIDE SEQUENCE [LARGE SCALE GENOMIC DNA]</scope>
    <source>
        <strain evidence="4">NIH9.1</strain>
    </source>
</reference>
<dbReference type="EMBL" id="CP018191">
    <property type="protein sequence ID" value="APH55391.1"/>
    <property type="molecule type" value="Genomic_DNA"/>
</dbReference>
<proteinExistence type="predicted"/>
<dbReference type="InterPro" id="IPR027417">
    <property type="entry name" value="P-loop_NTPase"/>
</dbReference>
<dbReference type="NCBIfam" id="NF040713">
    <property type="entry name" value="ZapE"/>
    <property type="match status" value="1"/>
</dbReference>
<sequence length="379" mass="41293">MTGDDLSRGPLPAYRARAEAGIITPDQGQLAVAEKLQALWQALQGYEPSPAPARKGWLGRLLGGQIQGAEPPRGVYMVGDVGRGKSMLMDLFHGAVGLTRKKRVHFHRFMQDAHARVHRWRTENPGGADPIPPLADSIAAESILLCFDEFQVNDIADAMLLGRLFEALFARGVVIVATSNTEPDNLFAGKPGRDAFLPFIALIRQKLDLVTLNGARDWRRDRLRVTPRWHVPVDARADAALDRAFAELSDGVSAGPVSLSVSGRTLTIPLAANGVARADFDHLCNTNLGPGDYLAIATHFEVLVLDGVPRLSPDNHDAARRFITLIDALYDHRVKLIASAATQPDALYQAGEGAEAFRRTASRLEEMQSEDYVETACIP</sequence>
<dbReference type="RefSeq" id="WP_072573181.1">
    <property type="nucleotide sequence ID" value="NZ_CP018191.1"/>
</dbReference>
<protein>
    <submittedName>
        <fullName evidence="3">ATPase</fullName>
    </submittedName>
</protein>
<dbReference type="PANTHER" id="PTHR12169">
    <property type="entry name" value="ATPASE N2B"/>
    <property type="match status" value="1"/>
</dbReference>
<dbReference type="PANTHER" id="PTHR12169:SF6">
    <property type="entry name" value="AFG1-LIKE ATPASE"/>
    <property type="match status" value="1"/>
</dbReference>
<evidence type="ECO:0000313" key="3">
    <source>
        <dbReference type="EMBL" id="APH55391.1"/>
    </source>
</evidence>
<dbReference type="AlphaFoldDB" id="A0AAC9KBA2"/>
<dbReference type="Pfam" id="PF03969">
    <property type="entry name" value="AFG1_ATPase"/>
    <property type="match status" value="1"/>
</dbReference>
<dbReference type="Proteomes" id="UP000182373">
    <property type="component" value="Chromosome"/>
</dbReference>
<gene>
    <name evidence="3" type="ORF">GbCGDNIH9_2072</name>
</gene>
<dbReference type="InterPro" id="IPR005654">
    <property type="entry name" value="ATPase_AFG1-like"/>
</dbReference>
<accession>A0AAC9KBA2</accession>
<dbReference type="GO" id="GO:0005524">
    <property type="term" value="F:ATP binding"/>
    <property type="evidence" value="ECO:0007669"/>
    <property type="project" value="UniProtKB-KW"/>
</dbReference>
<dbReference type="GO" id="GO:0005737">
    <property type="term" value="C:cytoplasm"/>
    <property type="evidence" value="ECO:0007669"/>
    <property type="project" value="TreeGrafter"/>
</dbReference>
<organism evidence="3 4">
    <name type="scientific">Granulibacter bethesdensis</name>
    <dbReference type="NCBI Taxonomy" id="364410"/>
    <lineage>
        <taxon>Bacteria</taxon>
        <taxon>Pseudomonadati</taxon>
        <taxon>Pseudomonadota</taxon>
        <taxon>Alphaproteobacteria</taxon>
        <taxon>Acetobacterales</taxon>
        <taxon>Acetobacteraceae</taxon>
        <taxon>Granulibacter</taxon>
    </lineage>
</organism>
<name>A0AAC9KBA2_9PROT</name>
<keyword evidence="1" id="KW-0547">Nucleotide-binding</keyword>
<evidence type="ECO:0000313" key="4">
    <source>
        <dbReference type="Proteomes" id="UP000182373"/>
    </source>
</evidence>
<evidence type="ECO:0000256" key="2">
    <source>
        <dbReference type="ARBA" id="ARBA00022840"/>
    </source>
</evidence>
<keyword evidence="2" id="KW-0067">ATP-binding</keyword>